<proteinExistence type="predicted"/>
<dbReference type="AlphaFoldDB" id="A0A9W7XDV9"/>
<evidence type="ECO:0000313" key="2">
    <source>
        <dbReference type="Proteomes" id="UP001164776"/>
    </source>
</evidence>
<dbReference type="Proteomes" id="UP001164776">
    <property type="component" value="Unassembled WGS sequence"/>
</dbReference>
<keyword evidence="2" id="KW-1185">Reference proteome</keyword>
<organism evidence="1 2">
    <name type="scientific">Paspalum vaginatum</name>
    <name type="common">seashore paspalum</name>
    <dbReference type="NCBI Taxonomy" id="158149"/>
    <lineage>
        <taxon>Eukaryota</taxon>
        <taxon>Viridiplantae</taxon>
        <taxon>Streptophyta</taxon>
        <taxon>Embryophyta</taxon>
        <taxon>Tracheophyta</taxon>
        <taxon>Spermatophyta</taxon>
        <taxon>Magnoliopsida</taxon>
        <taxon>Liliopsida</taxon>
        <taxon>Poales</taxon>
        <taxon>Poaceae</taxon>
        <taxon>PACMAD clade</taxon>
        <taxon>Panicoideae</taxon>
        <taxon>Andropogonodae</taxon>
        <taxon>Paspaleae</taxon>
        <taxon>Paspalinae</taxon>
        <taxon>Paspalum</taxon>
    </lineage>
</organism>
<dbReference type="PANTHER" id="PTHR33018">
    <property type="entry name" value="OS10G0338966 PROTEIN-RELATED"/>
    <property type="match status" value="1"/>
</dbReference>
<protein>
    <submittedName>
        <fullName evidence="1">Uncharacterized protein</fullName>
    </submittedName>
</protein>
<sequence length="273" mass="31802">MEPTWLDWRDVPSGRKSFLWDEVKKYFQFPHGTEAKAKEYTLKQLGFSYRKWKTELTNKYLKNNLTPFEEYGKITPAQWDEFVRQRTTKEAIQRSAANSALAKTDRHKPHLGPGGYAAKVEQWLKEREDLIAKGLPDPYEGLNERTYLRVKGREVKVPGGEKGFAKPETAEVVKRIKFWAEKEKEGKFVSDREKDCLTRGLGTKEHGGQVRGLSSKKNWKQGFSEDIHKYKKHDRYKQEMRETAKEVFMEEIKTMFTQGKFDIPGLPAVFDGS</sequence>
<comment type="caution">
    <text evidence="1">The sequence shown here is derived from an EMBL/GenBank/DDBJ whole genome shotgun (WGS) entry which is preliminary data.</text>
</comment>
<dbReference type="OrthoDB" id="693367at2759"/>
<name>A0A9W7XDV9_9POAL</name>
<dbReference type="PANTHER" id="PTHR33018:SF19">
    <property type="entry name" value="OS12G0558775 PROTEIN"/>
    <property type="match status" value="1"/>
</dbReference>
<evidence type="ECO:0000313" key="1">
    <source>
        <dbReference type="EMBL" id="KAJ1257151.1"/>
    </source>
</evidence>
<accession>A0A9W7XDV9</accession>
<dbReference type="EMBL" id="MU629440">
    <property type="protein sequence ID" value="KAJ1257151.1"/>
    <property type="molecule type" value="Genomic_DNA"/>
</dbReference>
<reference evidence="1 2" key="1">
    <citation type="submission" date="2022-10" db="EMBL/GenBank/DDBJ databases">
        <title>WGS assembly of Paspalum vaginatum 540-79.</title>
        <authorList>
            <person name="Sun G."/>
            <person name="Wase N."/>
            <person name="Shu S."/>
            <person name="Jenkins J."/>
            <person name="Zhou B."/>
            <person name="Torres-Rodriguez J."/>
            <person name="Chen C."/>
            <person name="Sandor L."/>
            <person name="Plott C."/>
            <person name="Yoshinga Y."/>
            <person name="Daum C."/>
            <person name="Qi P."/>
            <person name="Barry K."/>
            <person name="Lipzen A."/>
            <person name="Berry L."/>
            <person name="Pedersen C."/>
            <person name="Gottilla T."/>
            <person name="Foltz A."/>
            <person name="Yu H."/>
            <person name="O'Malley R."/>
            <person name="Zhang C."/>
            <person name="Devos K."/>
            <person name="Sigmon B."/>
            <person name="Yu B."/>
            <person name="Obata T."/>
            <person name="Schmutz J."/>
            <person name="Schnable J."/>
        </authorList>
    </citation>
    <scope>NUCLEOTIDE SEQUENCE [LARGE SCALE GENOMIC DNA]</scope>
    <source>
        <strain evidence="2">cv. 540-79</strain>
    </source>
</reference>
<gene>
    <name evidence="1" type="ORF">BS78_K194400</name>
</gene>